<dbReference type="EMBL" id="KK914435">
    <property type="protein sequence ID" value="KDP36456.1"/>
    <property type="molecule type" value="Genomic_DNA"/>
</dbReference>
<name>A0A067KJN9_JATCU</name>
<keyword evidence="3" id="KW-1185">Reference proteome</keyword>
<protein>
    <submittedName>
        <fullName evidence="2">Uncharacterized protein</fullName>
    </submittedName>
</protein>
<evidence type="ECO:0000313" key="2">
    <source>
        <dbReference type="EMBL" id="KDP36456.1"/>
    </source>
</evidence>
<accession>A0A067KJN9</accession>
<keyword evidence="1" id="KW-0472">Membrane</keyword>
<evidence type="ECO:0000313" key="3">
    <source>
        <dbReference type="Proteomes" id="UP000027138"/>
    </source>
</evidence>
<feature type="transmembrane region" description="Helical" evidence="1">
    <location>
        <begin position="15"/>
        <end position="33"/>
    </location>
</feature>
<keyword evidence="1" id="KW-1133">Transmembrane helix</keyword>
<sequence length="68" mass="7816">MRPRQTSTASPSNSTYFTAPWLDLIPFLLFLLLRQLGLMEVLMHLPSGFHANRITNNIEDDRDEGLDQ</sequence>
<keyword evidence="1" id="KW-0812">Transmembrane</keyword>
<gene>
    <name evidence="2" type="ORF">JCGZ_08586</name>
</gene>
<proteinExistence type="predicted"/>
<dbReference type="Proteomes" id="UP000027138">
    <property type="component" value="Unassembled WGS sequence"/>
</dbReference>
<evidence type="ECO:0000256" key="1">
    <source>
        <dbReference type="SAM" id="Phobius"/>
    </source>
</evidence>
<organism evidence="2 3">
    <name type="scientific">Jatropha curcas</name>
    <name type="common">Barbados nut</name>
    <dbReference type="NCBI Taxonomy" id="180498"/>
    <lineage>
        <taxon>Eukaryota</taxon>
        <taxon>Viridiplantae</taxon>
        <taxon>Streptophyta</taxon>
        <taxon>Embryophyta</taxon>
        <taxon>Tracheophyta</taxon>
        <taxon>Spermatophyta</taxon>
        <taxon>Magnoliopsida</taxon>
        <taxon>eudicotyledons</taxon>
        <taxon>Gunneridae</taxon>
        <taxon>Pentapetalae</taxon>
        <taxon>rosids</taxon>
        <taxon>fabids</taxon>
        <taxon>Malpighiales</taxon>
        <taxon>Euphorbiaceae</taxon>
        <taxon>Crotonoideae</taxon>
        <taxon>Jatropheae</taxon>
        <taxon>Jatropha</taxon>
    </lineage>
</organism>
<dbReference type="AlphaFoldDB" id="A0A067KJN9"/>
<reference evidence="2 3" key="1">
    <citation type="journal article" date="2014" name="PLoS ONE">
        <title>Global Analysis of Gene Expression Profiles in Physic Nut (Jatropha curcas L.) Seedlings Exposed to Salt Stress.</title>
        <authorList>
            <person name="Zhang L."/>
            <person name="Zhang C."/>
            <person name="Wu P."/>
            <person name="Chen Y."/>
            <person name="Li M."/>
            <person name="Jiang H."/>
            <person name="Wu G."/>
        </authorList>
    </citation>
    <scope>NUCLEOTIDE SEQUENCE [LARGE SCALE GENOMIC DNA]</scope>
    <source>
        <strain evidence="3">cv. GZQX0401</strain>
        <tissue evidence="2">Young leaves</tissue>
    </source>
</reference>